<sequence>MFQHPKFPAQATFFFSREPNLSMDAETSTFETAEMLADFLASTPLLSESWRFCNLAKESSALGFVAEQVGSIGYVAFSGTLFVSGSDPSFKKLVRLPVRGVDGNELFVPLHGKNEEEEPVLVQGALLRIFENMYSNPSFQNQMSTLVKTCKSVIFTGHSIGGTTASLAALWLLSYLQSNFANLSVLCITFGSPLLGNETLSHAILRERWGGKFCHVVSKYDLMPRILFAPLDPIDPRIKLLLKFWHLYMTSPHFGPLAVQRNEEYMAEIFQSVLIHLRGLVEAGEEAVTGMFRPYGNYLFCSEDGAICVDNAAAVIKMMYLLLKTGSPSCSIENHLKYGDYVGSISSQFLEKKSFMPGELPESSYEAGVVLALQSLGISSQEPVARPAEDCLQAARRMGRTPNLNCANLAIKLSKINPYRAEIEWYKALCDRSDDQMGYYDSFKQRGASKRDSKVNLNRHKLARFWDNVINLFESNQLPHDFHRHGKWVYSSQFYKLLVEPLDIAEYYRTGMHRSKGHYINHGRERRYQIFDRWWKGRNVIDEDNNRSKFASLTQDTCFWANVEEARGLLDDVRSSRDQIHSALLWEKIEFFAIYAKKLVEAKEVSIDVVAKNSSYSLWLKDYNEMKSQMLQFRPQFSSLMNGEIVP</sequence>
<dbReference type="InterPro" id="IPR002921">
    <property type="entry name" value="Fungal_lipase-type"/>
</dbReference>
<keyword evidence="4" id="KW-0378">Hydrolase</keyword>
<accession>A0A835K093</accession>
<dbReference type="OrthoDB" id="426718at2759"/>
<dbReference type="Proteomes" id="UP000657918">
    <property type="component" value="Unassembled WGS sequence"/>
</dbReference>
<dbReference type="Pfam" id="PF01764">
    <property type="entry name" value="Lipase_3"/>
    <property type="match status" value="1"/>
</dbReference>
<reference evidence="9 10" key="1">
    <citation type="submission" date="2020-10" db="EMBL/GenBank/DDBJ databases">
        <title>Plant Genome Project.</title>
        <authorList>
            <person name="Zhang R.-G."/>
        </authorList>
    </citation>
    <scope>NUCLEOTIDE SEQUENCE [LARGE SCALE GENOMIC DNA]</scope>
    <source>
        <strain evidence="9">FAFU-HL-1</strain>
        <tissue evidence="9">Leaf</tissue>
    </source>
</reference>
<organism evidence="9 10">
    <name type="scientific">Salix dunnii</name>
    <dbReference type="NCBI Taxonomy" id="1413687"/>
    <lineage>
        <taxon>Eukaryota</taxon>
        <taxon>Viridiplantae</taxon>
        <taxon>Streptophyta</taxon>
        <taxon>Embryophyta</taxon>
        <taxon>Tracheophyta</taxon>
        <taxon>Spermatophyta</taxon>
        <taxon>Magnoliopsida</taxon>
        <taxon>eudicotyledons</taxon>
        <taxon>Gunneridae</taxon>
        <taxon>Pentapetalae</taxon>
        <taxon>rosids</taxon>
        <taxon>fabids</taxon>
        <taxon>Malpighiales</taxon>
        <taxon>Salicaceae</taxon>
        <taxon>Saliceae</taxon>
        <taxon>Salix</taxon>
    </lineage>
</organism>
<name>A0A835K093_9ROSI</name>
<evidence type="ECO:0000259" key="7">
    <source>
        <dbReference type="Pfam" id="PF01764"/>
    </source>
</evidence>
<dbReference type="Pfam" id="PF18117">
    <property type="entry name" value="EDS1_EP"/>
    <property type="match status" value="1"/>
</dbReference>
<dbReference type="InterPro" id="IPR041266">
    <property type="entry name" value="EDS1_EP"/>
</dbReference>
<dbReference type="GO" id="GO:0005737">
    <property type="term" value="C:cytoplasm"/>
    <property type="evidence" value="ECO:0007669"/>
    <property type="project" value="UniProtKB-SubCell"/>
</dbReference>
<evidence type="ECO:0000256" key="5">
    <source>
        <dbReference type="ARBA" id="ARBA00022821"/>
    </source>
</evidence>
<evidence type="ECO:0000256" key="3">
    <source>
        <dbReference type="ARBA" id="ARBA00022490"/>
    </source>
</evidence>
<feature type="domain" description="Fungal lipase-type" evidence="7">
    <location>
        <begin position="119"/>
        <end position="228"/>
    </location>
</feature>
<gene>
    <name evidence="9" type="ORF">SADUNF_Sadunf07G0087400</name>
</gene>
<evidence type="ECO:0000256" key="2">
    <source>
        <dbReference type="ARBA" id="ARBA00004496"/>
    </source>
</evidence>
<evidence type="ECO:0000256" key="6">
    <source>
        <dbReference type="ARBA" id="ARBA00023242"/>
    </source>
</evidence>
<comment type="subcellular location">
    <subcellularLocation>
        <location evidence="2">Cytoplasm</location>
    </subcellularLocation>
    <subcellularLocation>
        <location evidence="1">Nucleus</location>
    </subcellularLocation>
</comment>
<keyword evidence="6" id="KW-0539">Nucleus</keyword>
<dbReference type="GO" id="GO:0006629">
    <property type="term" value="P:lipid metabolic process"/>
    <property type="evidence" value="ECO:0007669"/>
    <property type="project" value="InterPro"/>
</dbReference>
<dbReference type="EMBL" id="JADGMS010000007">
    <property type="protein sequence ID" value="KAF9678928.1"/>
    <property type="molecule type" value="Genomic_DNA"/>
</dbReference>
<evidence type="ECO:0000313" key="10">
    <source>
        <dbReference type="Proteomes" id="UP000657918"/>
    </source>
</evidence>
<dbReference type="PANTHER" id="PTHR47413">
    <property type="entry name" value="LIPASE-LIKE PAD4"/>
    <property type="match status" value="1"/>
</dbReference>
<evidence type="ECO:0000259" key="8">
    <source>
        <dbReference type="Pfam" id="PF18117"/>
    </source>
</evidence>
<keyword evidence="5" id="KW-0611">Plant defense</keyword>
<evidence type="ECO:0000256" key="4">
    <source>
        <dbReference type="ARBA" id="ARBA00022801"/>
    </source>
</evidence>
<proteinExistence type="predicted"/>
<dbReference type="Gene3D" id="3.40.50.1820">
    <property type="entry name" value="alpha/beta hydrolase"/>
    <property type="match status" value="1"/>
</dbReference>
<protein>
    <recommendedName>
        <fullName evidence="11">Lipase-like PAD4</fullName>
    </recommendedName>
</protein>
<keyword evidence="3" id="KW-0963">Cytoplasm</keyword>
<evidence type="ECO:0000256" key="1">
    <source>
        <dbReference type="ARBA" id="ARBA00004123"/>
    </source>
</evidence>
<evidence type="ECO:0008006" key="11">
    <source>
        <dbReference type="Google" id="ProtNLM"/>
    </source>
</evidence>
<dbReference type="GO" id="GO:0005634">
    <property type="term" value="C:nucleus"/>
    <property type="evidence" value="ECO:0007669"/>
    <property type="project" value="UniProtKB-SubCell"/>
</dbReference>
<dbReference type="AlphaFoldDB" id="A0A835K093"/>
<dbReference type="GO" id="GO:0006952">
    <property type="term" value="P:defense response"/>
    <property type="evidence" value="ECO:0007669"/>
    <property type="project" value="UniProtKB-KW"/>
</dbReference>
<evidence type="ECO:0000313" key="9">
    <source>
        <dbReference type="EMBL" id="KAF9678928.1"/>
    </source>
</evidence>
<feature type="domain" description="EDS1 EP" evidence="8">
    <location>
        <begin position="421"/>
        <end position="629"/>
    </location>
</feature>
<keyword evidence="10" id="KW-1185">Reference proteome</keyword>
<dbReference type="PANTHER" id="PTHR47413:SF2">
    <property type="entry name" value="LIPASE-LIKE PAD4"/>
    <property type="match status" value="1"/>
</dbReference>
<dbReference type="InterPro" id="IPR029058">
    <property type="entry name" value="AB_hydrolase_fold"/>
</dbReference>
<comment type="caution">
    <text evidence="9">The sequence shown here is derived from an EMBL/GenBank/DDBJ whole genome shotgun (WGS) entry which is preliminary data.</text>
</comment>
<dbReference type="GO" id="GO:0016787">
    <property type="term" value="F:hydrolase activity"/>
    <property type="evidence" value="ECO:0007669"/>
    <property type="project" value="UniProtKB-KW"/>
</dbReference>
<dbReference type="SUPFAM" id="SSF53474">
    <property type="entry name" value="alpha/beta-Hydrolases"/>
    <property type="match status" value="1"/>
</dbReference>